<organism evidence="2 3">
    <name type="scientific">Acinetobacter calcoaceticus</name>
    <dbReference type="NCBI Taxonomy" id="471"/>
    <lineage>
        <taxon>Bacteria</taxon>
        <taxon>Pseudomonadati</taxon>
        <taxon>Pseudomonadota</taxon>
        <taxon>Gammaproteobacteria</taxon>
        <taxon>Moraxellales</taxon>
        <taxon>Moraxellaceae</taxon>
        <taxon>Acinetobacter</taxon>
        <taxon>Acinetobacter calcoaceticus/baumannii complex</taxon>
    </lineage>
</organism>
<gene>
    <name evidence="2" type="ORF">EC844_101217</name>
</gene>
<name>A0A4R1YA63_ACICA</name>
<dbReference type="Proteomes" id="UP000294963">
    <property type="component" value="Unassembled WGS sequence"/>
</dbReference>
<dbReference type="PROSITE" id="PS51257">
    <property type="entry name" value="PROKAR_LIPOPROTEIN"/>
    <property type="match status" value="1"/>
</dbReference>
<dbReference type="AlphaFoldDB" id="A0A4R1YA63"/>
<dbReference type="EMBL" id="SLVJ01000001">
    <property type="protein sequence ID" value="TCM70943.1"/>
    <property type="molecule type" value="Genomic_DNA"/>
</dbReference>
<evidence type="ECO:0000313" key="3">
    <source>
        <dbReference type="Proteomes" id="UP000294963"/>
    </source>
</evidence>
<proteinExistence type="predicted"/>
<evidence type="ECO:0000256" key="1">
    <source>
        <dbReference type="SAM" id="SignalP"/>
    </source>
</evidence>
<keyword evidence="3" id="KW-1185">Reference proteome</keyword>
<sequence length="137" mass="14922">MQLRLLSTLLLAASLTACGTVQSLYKKQPAADVVPATKIEQAASTLSPLQQIFKLQPDLSQALNSVSIQQVFNQVESPTAAQITVVQSGLMDDSVSAIRTIYQFKQQNDQWSLAKTDKSYQCARGSNSKAFQTKLCP</sequence>
<dbReference type="OrthoDB" id="6710064at2"/>
<evidence type="ECO:0000313" key="2">
    <source>
        <dbReference type="EMBL" id="TCM70943.1"/>
    </source>
</evidence>
<feature type="signal peptide" evidence="1">
    <location>
        <begin position="1"/>
        <end position="19"/>
    </location>
</feature>
<protein>
    <submittedName>
        <fullName evidence="2">Uncharacterized protein</fullName>
    </submittedName>
</protein>
<accession>A0A4R1YA63</accession>
<comment type="caution">
    <text evidence="2">The sequence shown here is derived from an EMBL/GenBank/DDBJ whole genome shotgun (WGS) entry which is preliminary data.</text>
</comment>
<feature type="chain" id="PRO_5020962071" evidence="1">
    <location>
        <begin position="20"/>
        <end position="137"/>
    </location>
</feature>
<keyword evidence="1" id="KW-0732">Signal</keyword>
<reference evidence="2 3" key="1">
    <citation type="submission" date="2019-03" db="EMBL/GenBank/DDBJ databases">
        <title>Genomic analyses of the natural microbiome of Caenorhabditis elegans.</title>
        <authorList>
            <person name="Samuel B."/>
        </authorList>
    </citation>
    <scope>NUCLEOTIDE SEQUENCE [LARGE SCALE GENOMIC DNA]</scope>
    <source>
        <strain evidence="2 3">JUb89</strain>
    </source>
</reference>